<organism evidence="2 3">
    <name type="scientific">Nocardia terpenica</name>
    <dbReference type="NCBI Taxonomy" id="455432"/>
    <lineage>
        <taxon>Bacteria</taxon>
        <taxon>Bacillati</taxon>
        <taxon>Actinomycetota</taxon>
        <taxon>Actinomycetes</taxon>
        <taxon>Mycobacteriales</taxon>
        <taxon>Nocardiaceae</taxon>
        <taxon>Nocardia</taxon>
    </lineage>
</organism>
<dbReference type="EMBL" id="CP046173">
    <property type="protein sequence ID" value="QIS22169.1"/>
    <property type="molecule type" value="Genomic_DNA"/>
</dbReference>
<evidence type="ECO:0008006" key="4">
    <source>
        <dbReference type="Google" id="ProtNLM"/>
    </source>
</evidence>
<dbReference type="Proteomes" id="UP000500953">
    <property type="component" value="Chromosome"/>
</dbReference>
<keyword evidence="1" id="KW-0472">Membrane</keyword>
<proteinExistence type="predicted"/>
<dbReference type="RefSeq" id="WP_167489611.1">
    <property type="nucleotide sequence ID" value="NZ_CP046173.1"/>
</dbReference>
<evidence type="ECO:0000313" key="2">
    <source>
        <dbReference type="EMBL" id="QIS22169.1"/>
    </source>
</evidence>
<protein>
    <recommendedName>
        <fullName evidence="4">Vegetative cell wall protein gp1</fullName>
    </recommendedName>
</protein>
<keyword evidence="1" id="KW-1133">Transmembrane helix</keyword>
<gene>
    <name evidence="2" type="ORF">F6W96_31325</name>
</gene>
<reference evidence="2 3" key="1">
    <citation type="journal article" date="2019" name="ACS Chem. Biol.">
        <title>Identification and Mobilization of a Cryptic Antibiotic Biosynthesis Gene Locus from a Human-Pathogenic Nocardia Isolate.</title>
        <authorList>
            <person name="Herisse M."/>
            <person name="Ishida K."/>
            <person name="Porter J.L."/>
            <person name="Howden B."/>
            <person name="Hertweck C."/>
            <person name="Stinear T.P."/>
            <person name="Pidot S.J."/>
        </authorList>
    </citation>
    <scope>NUCLEOTIDE SEQUENCE [LARGE SCALE GENOMIC DNA]</scope>
    <source>
        <strain evidence="2 3">AUSMDU00012715</strain>
    </source>
</reference>
<sequence>MSVFFQELAKKLAERWVTLLLIPGALFVTAASIGVRLGQRHALDYSRLRAAVSDIATTIARQSAGSQVVVLVAVLLAAVGAGLAVQAMAGVTRAVWLGLWPWPLAWLRRRRVTSRRDRWNDRWKHKGDLQARYPRPSRNLDQQREIDAAAARVNRLALTEPGRPTWMGDRIHSLEYLALHRHGLDLVFAWPRLWLVMPDATRAEITTAHAAFASAVATGTWAWPYLLLGAIWWPAALVGIVVGTAGWVQARAAITDLTALSEAALDLHGRALATALGVAEPDRIGPLTMSEGEQLTDLMRRGR</sequence>
<evidence type="ECO:0000256" key="1">
    <source>
        <dbReference type="SAM" id="Phobius"/>
    </source>
</evidence>
<feature type="transmembrane region" description="Helical" evidence="1">
    <location>
        <begin position="16"/>
        <end position="37"/>
    </location>
</feature>
<evidence type="ECO:0000313" key="3">
    <source>
        <dbReference type="Proteomes" id="UP000500953"/>
    </source>
</evidence>
<feature type="transmembrane region" description="Helical" evidence="1">
    <location>
        <begin position="68"/>
        <end position="85"/>
    </location>
</feature>
<dbReference type="AlphaFoldDB" id="A0A6G9Z985"/>
<accession>A0A6G9Z985</accession>
<feature type="transmembrane region" description="Helical" evidence="1">
    <location>
        <begin position="230"/>
        <end position="248"/>
    </location>
</feature>
<name>A0A6G9Z985_9NOCA</name>
<keyword evidence="1" id="KW-0812">Transmembrane</keyword>